<accession>A0ABT5DL25</accession>
<feature type="domain" description="Transposase IS801/IS1294" evidence="1">
    <location>
        <begin position="16"/>
        <end position="67"/>
    </location>
</feature>
<keyword evidence="3" id="KW-1185">Reference proteome</keyword>
<proteinExistence type="predicted"/>
<evidence type="ECO:0000259" key="1">
    <source>
        <dbReference type="Pfam" id="PF04986"/>
    </source>
</evidence>
<dbReference type="EMBL" id="JAQNDM010000002">
    <property type="protein sequence ID" value="MDC0714352.1"/>
    <property type="molecule type" value="Genomic_DNA"/>
</dbReference>
<comment type="caution">
    <text evidence="2">The sequence shown here is derived from an EMBL/GenBank/DDBJ whole genome shotgun (WGS) entry which is preliminary data.</text>
</comment>
<dbReference type="Pfam" id="PF04986">
    <property type="entry name" value="Y2_Tnp"/>
    <property type="match status" value="1"/>
</dbReference>
<dbReference type="InterPro" id="IPR007069">
    <property type="entry name" value="Transposase_32"/>
</dbReference>
<dbReference type="Proteomes" id="UP001221838">
    <property type="component" value="Unassembled WGS sequence"/>
</dbReference>
<reference evidence="2 3" key="1">
    <citation type="submission" date="2022-11" db="EMBL/GenBank/DDBJ databases">
        <title>Minimal conservation of predation-associated metabolite biosynthetic gene clusters underscores biosynthetic potential of Myxococcota including descriptions for ten novel species: Archangium lansinium sp. nov., Myxococcus landrumus sp. nov., Nannocystis bai.</title>
        <authorList>
            <person name="Ahearne A."/>
            <person name="Stevens C."/>
            <person name="Dowd S."/>
        </authorList>
    </citation>
    <scope>NUCLEOTIDE SEQUENCE [LARGE SCALE GENOMIC DNA]</scope>
    <source>
        <strain evidence="2 3">NCWAL01</strain>
    </source>
</reference>
<protein>
    <submittedName>
        <fullName evidence="2">Transposase</fullName>
    </submittedName>
</protein>
<evidence type="ECO:0000313" key="2">
    <source>
        <dbReference type="EMBL" id="MDC0714352.1"/>
    </source>
</evidence>
<dbReference type="RefSeq" id="WP_272144965.1">
    <property type="nucleotide sequence ID" value="NZ_JAQNDM010000002.1"/>
</dbReference>
<evidence type="ECO:0000313" key="3">
    <source>
        <dbReference type="Proteomes" id="UP001221838"/>
    </source>
</evidence>
<gene>
    <name evidence="2" type="ORF">POL68_38210</name>
</gene>
<organism evidence="2 3">
    <name type="scientific">Stigmatella ashevillensis</name>
    <dbReference type="NCBI Taxonomy" id="2995309"/>
    <lineage>
        <taxon>Bacteria</taxon>
        <taxon>Pseudomonadati</taxon>
        <taxon>Myxococcota</taxon>
        <taxon>Myxococcia</taxon>
        <taxon>Myxococcales</taxon>
        <taxon>Cystobacterineae</taxon>
        <taxon>Archangiaceae</taxon>
        <taxon>Stigmatella</taxon>
    </lineage>
</organism>
<name>A0ABT5DL25_9BACT</name>
<sequence>MELRPPQRKQPRCAFLEGFSLHAHTHLHANDRQGLERRCRYGARGALALERLSRAEDGRIAYRMKRPLPDGPERSG</sequence>